<dbReference type="InterPro" id="IPR004046">
    <property type="entry name" value="GST_C"/>
</dbReference>
<dbReference type="SFLD" id="SFLDS00019">
    <property type="entry name" value="Glutathione_Transferase_(cytos"/>
    <property type="match status" value="1"/>
</dbReference>
<dbReference type="AlphaFoldDB" id="A0A238KZK7"/>
<proteinExistence type="predicted"/>
<feature type="domain" description="GST C-terminal" evidence="2">
    <location>
        <begin position="87"/>
        <end position="213"/>
    </location>
</feature>
<dbReference type="SFLD" id="SFLDG00358">
    <property type="entry name" value="Main_(cytGST)"/>
    <property type="match status" value="1"/>
</dbReference>
<keyword evidence="4" id="KW-1185">Reference proteome</keyword>
<dbReference type="PROSITE" id="PS50405">
    <property type="entry name" value="GST_CTER"/>
    <property type="match status" value="1"/>
</dbReference>
<dbReference type="InterPro" id="IPR040079">
    <property type="entry name" value="Glutathione_S-Trfase"/>
</dbReference>
<reference evidence="3 4" key="1">
    <citation type="submission" date="2017-05" db="EMBL/GenBank/DDBJ databases">
        <authorList>
            <person name="Song R."/>
            <person name="Chenine A.L."/>
            <person name="Ruprecht R.M."/>
        </authorList>
    </citation>
    <scope>NUCLEOTIDE SEQUENCE [LARGE SCALE GENOMIC DNA]</scope>
    <source>
        <strain evidence="3 4">CECT 8898</strain>
    </source>
</reference>
<dbReference type="SUPFAM" id="SSF47616">
    <property type="entry name" value="GST C-terminal domain-like"/>
    <property type="match status" value="1"/>
</dbReference>
<organism evidence="3 4">
    <name type="scientific">Maliponia aquimaris</name>
    <dbReference type="NCBI Taxonomy" id="1673631"/>
    <lineage>
        <taxon>Bacteria</taxon>
        <taxon>Pseudomonadati</taxon>
        <taxon>Pseudomonadota</taxon>
        <taxon>Alphaproteobacteria</taxon>
        <taxon>Rhodobacterales</taxon>
        <taxon>Paracoccaceae</taxon>
        <taxon>Maliponia</taxon>
    </lineage>
</organism>
<dbReference type="CDD" id="cd00570">
    <property type="entry name" value="GST_N_family"/>
    <property type="match status" value="1"/>
</dbReference>
<dbReference type="RefSeq" id="WP_094022646.1">
    <property type="nucleotide sequence ID" value="NZ_FXYF01000012.1"/>
</dbReference>
<dbReference type="Gene3D" id="3.40.30.10">
    <property type="entry name" value="Glutaredoxin"/>
    <property type="match status" value="1"/>
</dbReference>
<dbReference type="InterPro" id="IPR004045">
    <property type="entry name" value="Glutathione_S-Trfase_N"/>
</dbReference>
<dbReference type="PANTHER" id="PTHR44051">
    <property type="entry name" value="GLUTATHIONE S-TRANSFERASE-RELATED"/>
    <property type="match status" value="1"/>
</dbReference>
<name>A0A238KZK7_9RHOB</name>
<dbReference type="Proteomes" id="UP000207598">
    <property type="component" value="Unassembled WGS sequence"/>
</dbReference>
<evidence type="ECO:0000259" key="2">
    <source>
        <dbReference type="PROSITE" id="PS50405"/>
    </source>
</evidence>
<dbReference type="Pfam" id="PF00043">
    <property type="entry name" value="GST_C"/>
    <property type="match status" value="1"/>
</dbReference>
<dbReference type="Gene3D" id="1.20.1050.10">
    <property type="match status" value="1"/>
</dbReference>
<dbReference type="EMBL" id="FXYF01000012">
    <property type="protein sequence ID" value="SMX48147.1"/>
    <property type="molecule type" value="Genomic_DNA"/>
</dbReference>
<dbReference type="InterPro" id="IPR010987">
    <property type="entry name" value="Glutathione-S-Trfase_C-like"/>
</dbReference>
<dbReference type="InterPro" id="IPR036282">
    <property type="entry name" value="Glutathione-S-Trfase_C_sf"/>
</dbReference>
<feature type="domain" description="GST N-terminal" evidence="1">
    <location>
        <begin position="1"/>
        <end position="81"/>
    </location>
</feature>
<protein>
    <recommendedName>
        <fullName evidence="5">Glutathione S-transferase</fullName>
    </recommendedName>
</protein>
<dbReference type="SUPFAM" id="SSF52833">
    <property type="entry name" value="Thioredoxin-like"/>
    <property type="match status" value="1"/>
</dbReference>
<dbReference type="PANTHER" id="PTHR44051:SF8">
    <property type="entry name" value="GLUTATHIONE S-TRANSFERASE GSTA"/>
    <property type="match status" value="1"/>
</dbReference>
<dbReference type="PROSITE" id="PS50404">
    <property type="entry name" value="GST_NTER"/>
    <property type="match status" value="1"/>
</dbReference>
<evidence type="ECO:0000259" key="1">
    <source>
        <dbReference type="PROSITE" id="PS50404"/>
    </source>
</evidence>
<sequence length="220" mass="24480">MKPVVYGHPFASFCWKVYIAARERGVDYEDRTVDADHPDHAAFCATAAPTGQFPILVHGDRTVIETAAIIEYLDLHLGDAPPMVPADPRIAIEARQMDGVFDDYVSVPMARIVMNALRPVDQRDTTGEAEARSALDRTYAWLDRWMNGRTWASGDGFGIADCAAAPALFYAHWVHPIPEALGTLHGYRQRLLARPSVAVTVEGGRFFRPFFPFHGLRDPD</sequence>
<evidence type="ECO:0008006" key="5">
    <source>
        <dbReference type="Google" id="ProtNLM"/>
    </source>
</evidence>
<dbReference type="OrthoDB" id="9782992at2"/>
<dbReference type="Pfam" id="PF13417">
    <property type="entry name" value="GST_N_3"/>
    <property type="match status" value="1"/>
</dbReference>
<accession>A0A238KZK7</accession>
<evidence type="ECO:0000313" key="3">
    <source>
        <dbReference type="EMBL" id="SMX48147.1"/>
    </source>
</evidence>
<dbReference type="InterPro" id="IPR036249">
    <property type="entry name" value="Thioredoxin-like_sf"/>
</dbReference>
<gene>
    <name evidence="3" type="ORF">MAA8898_03878</name>
</gene>
<evidence type="ECO:0000313" key="4">
    <source>
        <dbReference type="Proteomes" id="UP000207598"/>
    </source>
</evidence>